<evidence type="ECO:0000256" key="2">
    <source>
        <dbReference type="ARBA" id="ARBA00006604"/>
    </source>
</evidence>
<evidence type="ECO:0000256" key="1">
    <source>
        <dbReference type="ARBA" id="ARBA00004926"/>
    </source>
</evidence>
<protein>
    <recommendedName>
        <fullName evidence="7">Glucose-6-phosphate isomerase</fullName>
        <shortName evidence="7">GPI</shortName>
        <ecNumber evidence="7">5.3.1.9</ecNumber>
    </recommendedName>
    <alternativeName>
        <fullName evidence="7">Phosphoglucose isomerase</fullName>
        <shortName evidence="7">PGI</shortName>
    </alternativeName>
    <alternativeName>
        <fullName evidence="7">Phosphohexose isomerase</fullName>
        <shortName evidence="7">PHI</shortName>
    </alternativeName>
</protein>
<dbReference type="PRINTS" id="PR00662">
    <property type="entry name" value="G6PISOMERASE"/>
</dbReference>
<dbReference type="PROSITE" id="PS51463">
    <property type="entry name" value="P_GLUCOSE_ISOMERASE_3"/>
    <property type="match status" value="1"/>
</dbReference>
<keyword evidence="5 7" id="KW-0413">Isomerase</keyword>
<dbReference type="PROSITE" id="PS00174">
    <property type="entry name" value="P_GLUCOSE_ISOMERASE_2"/>
    <property type="match status" value="1"/>
</dbReference>
<dbReference type="InterPro" id="IPR023096">
    <property type="entry name" value="G6P_Isomerase_C"/>
</dbReference>
<name>A0A1X7G071_9SPHN</name>
<evidence type="ECO:0000313" key="10">
    <source>
        <dbReference type="Proteomes" id="UP000192934"/>
    </source>
</evidence>
<dbReference type="GO" id="GO:0006094">
    <property type="term" value="P:gluconeogenesis"/>
    <property type="evidence" value="ECO:0007669"/>
    <property type="project" value="UniProtKB-UniRule"/>
</dbReference>
<dbReference type="CDD" id="cd05015">
    <property type="entry name" value="SIS_PGI_1"/>
    <property type="match status" value="1"/>
</dbReference>
<dbReference type="UniPathway" id="UPA00109">
    <property type="reaction ID" value="UER00181"/>
</dbReference>
<dbReference type="STRING" id="941907.SAMN06295910_0383"/>
<dbReference type="PANTHER" id="PTHR11469:SF1">
    <property type="entry name" value="GLUCOSE-6-PHOSPHATE ISOMERASE"/>
    <property type="match status" value="1"/>
</dbReference>
<evidence type="ECO:0000256" key="5">
    <source>
        <dbReference type="ARBA" id="ARBA00023235"/>
    </source>
</evidence>
<dbReference type="GO" id="GO:0097367">
    <property type="term" value="F:carbohydrate derivative binding"/>
    <property type="evidence" value="ECO:0007669"/>
    <property type="project" value="InterPro"/>
</dbReference>
<gene>
    <name evidence="7" type="primary">pgi</name>
    <name evidence="9" type="ORF">SAMN06295910_0383</name>
</gene>
<dbReference type="PROSITE" id="PS00765">
    <property type="entry name" value="P_GLUCOSE_ISOMERASE_1"/>
    <property type="match status" value="1"/>
</dbReference>
<dbReference type="InterPro" id="IPR001672">
    <property type="entry name" value="G6P_Isomerase"/>
</dbReference>
<comment type="function">
    <text evidence="7">Catalyzes the reversible isomerization of glucose-6-phosphate to fructose-6-phosphate.</text>
</comment>
<dbReference type="Gene3D" id="1.10.1390.10">
    <property type="match status" value="1"/>
</dbReference>
<dbReference type="PANTHER" id="PTHR11469">
    <property type="entry name" value="GLUCOSE-6-PHOSPHATE ISOMERASE"/>
    <property type="match status" value="1"/>
</dbReference>
<dbReference type="GO" id="GO:0051156">
    <property type="term" value="P:glucose 6-phosphate metabolic process"/>
    <property type="evidence" value="ECO:0007669"/>
    <property type="project" value="TreeGrafter"/>
</dbReference>
<organism evidence="9 10">
    <name type="scientific">Allosphingosinicella indica</name>
    <dbReference type="NCBI Taxonomy" id="941907"/>
    <lineage>
        <taxon>Bacteria</taxon>
        <taxon>Pseudomonadati</taxon>
        <taxon>Pseudomonadota</taxon>
        <taxon>Alphaproteobacteria</taxon>
        <taxon>Sphingomonadales</taxon>
        <taxon>Sphingomonadaceae</taxon>
        <taxon>Allosphingosinicella</taxon>
    </lineage>
</organism>
<dbReference type="Gene3D" id="3.40.50.10490">
    <property type="entry name" value="Glucose-6-phosphate isomerase like protein, domain 1"/>
    <property type="match status" value="2"/>
</dbReference>
<evidence type="ECO:0000256" key="3">
    <source>
        <dbReference type="ARBA" id="ARBA00022432"/>
    </source>
</evidence>
<reference evidence="10" key="1">
    <citation type="submission" date="2017-04" db="EMBL/GenBank/DDBJ databases">
        <authorList>
            <person name="Varghese N."/>
            <person name="Submissions S."/>
        </authorList>
    </citation>
    <scope>NUCLEOTIDE SEQUENCE [LARGE SCALE GENOMIC DNA]</scope>
    <source>
        <strain evidence="10">Dd16</strain>
    </source>
</reference>
<comment type="subcellular location">
    <subcellularLocation>
        <location evidence="7">Cytoplasm</location>
    </subcellularLocation>
</comment>
<comment type="pathway">
    <text evidence="7">Carbohydrate biosynthesis; gluconeogenesis.</text>
</comment>
<accession>A0A1X7G071</accession>
<evidence type="ECO:0000256" key="8">
    <source>
        <dbReference type="RuleBase" id="RU000612"/>
    </source>
</evidence>
<comment type="catalytic activity">
    <reaction evidence="6 7 8">
        <text>alpha-D-glucose 6-phosphate = beta-D-fructose 6-phosphate</text>
        <dbReference type="Rhea" id="RHEA:11816"/>
        <dbReference type="ChEBI" id="CHEBI:57634"/>
        <dbReference type="ChEBI" id="CHEBI:58225"/>
        <dbReference type="EC" id="5.3.1.9"/>
    </reaction>
</comment>
<evidence type="ECO:0000313" key="9">
    <source>
        <dbReference type="EMBL" id="SMF61397.1"/>
    </source>
</evidence>
<keyword evidence="4 7" id="KW-0324">Glycolysis</keyword>
<dbReference type="Proteomes" id="UP000192934">
    <property type="component" value="Chromosome I"/>
</dbReference>
<dbReference type="GO" id="GO:0004347">
    <property type="term" value="F:glucose-6-phosphate isomerase activity"/>
    <property type="evidence" value="ECO:0007669"/>
    <property type="project" value="UniProtKB-UniRule"/>
</dbReference>
<feature type="active site" evidence="7">
    <location>
        <position position="471"/>
    </location>
</feature>
<feature type="active site" evidence="7">
    <location>
        <position position="361"/>
    </location>
</feature>
<dbReference type="Pfam" id="PF00342">
    <property type="entry name" value="PGI"/>
    <property type="match status" value="1"/>
</dbReference>
<dbReference type="GO" id="GO:0006096">
    <property type="term" value="P:glycolytic process"/>
    <property type="evidence" value="ECO:0007669"/>
    <property type="project" value="UniProtKB-UniRule"/>
</dbReference>
<dbReference type="OrthoDB" id="140919at2"/>
<sequence length="505" mass="53893">MTDREWAALEAIETRPILDLFKAEPDRLSRLCIEEAGIRFDFAKTHLTAAHLDAFVTLAAAADLAAKRDALFAGDPVNASEGRAAEHTAERGQGAPESVRRAAGLHTRMRALIDAIEAGAFGTIRHILHIGIGGSALGPDLLIDALGRDSGRYDSAIVSNVDGAALAEALDRFDPTATLLVIASKTFTTSETMLNAQSALDWMEVGGVADPYGRVVALTAAPDRALEFGVDETRILPFSESVGGRYSLWSSIGFPAALALGWEAFEELLEGAAAMDRHFRLAPPERNAPLIAAFVDRYYANLRHAETRAVFAYDERLRLLPPYLQQLEMESNGKSVTVDGAPVGRATAAITWGGVGTDAQHAVFQLLHQGTHLVPVEFVAVTEPEHGLAGEHHTQLLGNCFAQGAALAAGKASDDPQRAYPGDRPSTTILLDRLDPATLGALIAFYEHRTFANAALLGINPFDQFGVELGKEMARAIDSGGDQRFDPSTEALIARALGPATSEDA</sequence>
<dbReference type="InterPro" id="IPR046348">
    <property type="entry name" value="SIS_dom_sf"/>
</dbReference>
<dbReference type="InterPro" id="IPR018189">
    <property type="entry name" value="Phosphoglucose_isomerase_CS"/>
</dbReference>
<dbReference type="HAMAP" id="MF_00473">
    <property type="entry name" value="G6P_isomerase"/>
    <property type="match status" value="1"/>
</dbReference>
<dbReference type="EMBL" id="LT840185">
    <property type="protein sequence ID" value="SMF61397.1"/>
    <property type="molecule type" value="Genomic_DNA"/>
</dbReference>
<evidence type="ECO:0000256" key="4">
    <source>
        <dbReference type="ARBA" id="ARBA00023152"/>
    </source>
</evidence>
<evidence type="ECO:0000256" key="7">
    <source>
        <dbReference type="HAMAP-Rule" id="MF_00473"/>
    </source>
</evidence>
<dbReference type="InterPro" id="IPR035476">
    <property type="entry name" value="SIS_PGI_1"/>
</dbReference>
<dbReference type="NCBIfam" id="NF001211">
    <property type="entry name" value="PRK00179.1"/>
    <property type="match status" value="1"/>
</dbReference>
<dbReference type="GO" id="GO:0005829">
    <property type="term" value="C:cytosol"/>
    <property type="evidence" value="ECO:0007669"/>
    <property type="project" value="TreeGrafter"/>
</dbReference>
<dbReference type="SUPFAM" id="SSF53697">
    <property type="entry name" value="SIS domain"/>
    <property type="match status" value="1"/>
</dbReference>
<evidence type="ECO:0000256" key="6">
    <source>
        <dbReference type="ARBA" id="ARBA00029321"/>
    </source>
</evidence>
<dbReference type="EC" id="5.3.1.9" evidence="7"/>
<dbReference type="CDD" id="cd05016">
    <property type="entry name" value="SIS_PGI_2"/>
    <property type="match status" value="1"/>
</dbReference>
<keyword evidence="10" id="KW-1185">Reference proteome</keyword>
<comment type="similarity">
    <text evidence="2 7 8">Belongs to the GPI family.</text>
</comment>
<keyword evidence="3 7" id="KW-0312">Gluconeogenesis</keyword>
<proteinExistence type="inferred from homology"/>
<dbReference type="GO" id="GO:0048029">
    <property type="term" value="F:monosaccharide binding"/>
    <property type="evidence" value="ECO:0007669"/>
    <property type="project" value="TreeGrafter"/>
</dbReference>
<dbReference type="InterPro" id="IPR035482">
    <property type="entry name" value="SIS_PGI_2"/>
</dbReference>
<dbReference type="AlphaFoldDB" id="A0A1X7G071"/>
<dbReference type="RefSeq" id="WP_085217266.1">
    <property type="nucleotide sequence ID" value="NZ_LT840185.1"/>
</dbReference>
<keyword evidence="7" id="KW-0963">Cytoplasm</keyword>
<comment type="pathway">
    <text evidence="1 7 8">Carbohydrate degradation; glycolysis; D-glyceraldehyde 3-phosphate and glycerone phosphate from D-glucose: step 2/4.</text>
</comment>
<dbReference type="UniPathway" id="UPA00138"/>
<feature type="active site" description="Proton donor" evidence="7">
    <location>
        <position position="330"/>
    </location>
</feature>